<evidence type="ECO:0000259" key="10">
    <source>
        <dbReference type="Pfam" id="PF04136"/>
    </source>
</evidence>
<evidence type="ECO:0000256" key="5">
    <source>
        <dbReference type="ARBA" id="ARBA00022927"/>
    </source>
</evidence>
<dbReference type="Pfam" id="PF04136">
    <property type="entry name" value="COG3_N"/>
    <property type="match status" value="1"/>
</dbReference>
<evidence type="ECO:0000256" key="1">
    <source>
        <dbReference type="ARBA" id="ARBA00004395"/>
    </source>
</evidence>
<dbReference type="STRING" id="765440.A0A0C3ET43"/>
<accession>A0A0C3ET43</accession>
<evidence type="ECO:0000259" key="11">
    <source>
        <dbReference type="Pfam" id="PF20671"/>
    </source>
</evidence>
<evidence type="ECO:0000313" key="12">
    <source>
        <dbReference type="EMBL" id="KIM75695.1"/>
    </source>
</evidence>
<keyword evidence="4" id="KW-0813">Transport</keyword>
<gene>
    <name evidence="12" type="ORF">PILCRDRAFT_826990</name>
</gene>
<dbReference type="FunCoup" id="A0A0C3ET43">
    <property type="interactions" value="629"/>
</dbReference>
<reference evidence="13" key="2">
    <citation type="submission" date="2015-01" db="EMBL/GenBank/DDBJ databases">
        <title>Evolutionary Origins and Diversification of the Mycorrhizal Mutualists.</title>
        <authorList>
            <consortium name="DOE Joint Genome Institute"/>
            <consortium name="Mycorrhizal Genomics Consortium"/>
            <person name="Kohler A."/>
            <person name="Kuo A."/>
            <person name="Nagy L.G."/>
            <person name="Floudas D."/>
            <person name="Copeland A."/>
            <person name="Barry K.W."/>
            <person name="Cichocki N."/>
            <person name="Veneault-Fourrey C."/>
            <person name="LaButti K."/>
            <person name="Lindquist E.A."/>
            <person name="Lipzen A."/>
            <person name="Lundell T."/>
            <person name="Morin E."/>
            <person name="Murat C."/>
            <person name="Riley R."/>
            <person name="Ohm R."/>
            <person name="Sun H."/>
            <person name="Tunlid A."/>
            <person name="Henrissat B."/>
            <person name="Grigoriev I.V."/>
            <person name="Hibbett D.S."/>
            <person name="Martin F."/>
        </authorList>
    </citation>
    <scope>NUCLEOTIDE SEQUENCE [LARGE SCALE GENOMIC DNA]</scope>
    <source>
        <strain evidence="13">F 1598</strain>
    </source>
</reference>
<keyword evidence="7" id="KW-0472">Membrane</keyword>
<dbReference type="PANTHER" id="PTHR13302">
    <property type="entry name" value="CONSERVED OLIGOMERIC GOLGI COMPLEX COMPONENT 3"/>
    <property type="match status" value="1"/>
</dbReference>
<dbReference type="GO" id="GO:0006891">
    <property type="term" value="P:intra-Golgi vesicle-mediated transport"/>
    <property type="evidence" value="ECO:0007669"/>
    <property type="project" value="TreeGrafter"/>
</dbReference>
<organism evidence="12 13">
    <name type="scientific">Piloderma croceum (strain F 1598)</name>
    <dbReference type="NCBI Taxonomy" id="765440"/>
    <lineage>
        <taxon>Eukaryota</taxon>
        <taxon>Fungi</taxon>
        <taxon>Dikarya</taxon>
        <taxon>Basidiomycota</taxon>
        <taxon>Agaricomycotina</taxon>
        <taxon>Agaricomycetes</taxon>
        <taxon>Agaricomycetidae</taxon>
        <taxon>Atheliales</taxon>
        <taxon>Atheliaceae</taxon>
        <taxon>Piloderma</taxon>
    </lineage>
</organism>
<evidence type="ECO:0000313" key="13">
    <source>
        <dbReference type="Proteomes" id="UP000054166"/>
    </source>
</evidence>
<name>A0A0C3ET43_PILCF</name>
<evidence type="ECO:0000256" key="8">
    <source>
        <dbReference type="ARBA" id="ARBA00031339"/>
    </source>
</evidence>
<dbReference type="GO" id="GO:0006886">
    <property type="term" value="P:intracellular protein transport"/>
    <property type="evidence" value="ECO:0007669"/>
    <property type="project" value="InterPro"/>
</dbReference>
<dbReference type="InterPro" id="IPR048685">
    <property type="entry name" value="COG3_C"/>
</dbReference>
<keyword evidence="6" id="KW-0333">Golgi apparatus</keyword>
<dbReference type="HOGENOM" id="CLU_011639_0_0_1"/>
<dbReference type="AlphaFoldDB" id="A0A0C3ET43"/>
<dbReference type="Pfam" id="PF20671">
    <property type="entry name" value="COG3_C"/>
    <property type="match status" value="1"/>
</dbReference>
<comment type="subcellular location">
    <subcellularLocation>
        <location evidence="1">Golgi apparatus membrane</location>
        <topology evidence="1">Peripheral membrane protein</topology>
    </subcellularLocation>
</comment>
<feature type="domain" description="Conserved oligomeric Golgi complex subunit 3 C-terminal" evidence="11">
    <location>
        <begin position="248"/>
        <end position="596"/>
    </location>
</feature>
<feature type="domain" description="Conserved oligomeric Golgi complex subunit 3 N-terminal" evidence="10">
    <location>
        <begin position="83"/>
        <end position="226"/>
    </location>
</feature>
<feature type="region of interest" description="Disordered" evidence="9">
    <location>
        <begin position="1"/>
        <end position="53"/>
    </location>
</feature>
<proteinExistence type="inferred from homology"/>
<protein>
    <recommendedName>
        <fullName evidence="3">Conserved oligomeric Golgi complex subunit 3</fullName>
    </recommendedName>
    <alternativeName>
        <fullName evidence="8">Component of oligomeric Golgi complex 3</fullName>
    </alternativeName>
</protein>
<sequence>MHLYRSNIDEAGPSRPSTPNLRTKVGSDSPPTTPTNRPVTTAHPYTHPLHPKQPVQTPQQFYDWLALIDRSVAHSQESHFRAHVASVAEHLETCDRLVEKIDEVDGEVEGMLEGWRGVEEGGRSLKDACERLLEERDRLLELTDDIGARLEYFKELDYATRMLNHPGESLVLQTDFLYMVERVDICIDYLKSHRHFREAEIYLLRFQQCMTRAMTLIKMYFVGSLRALTADVFRRISEKDVSQTAQMHLLYTRFRSVSVPLSPLLGELERRANAHPDELSALLAECHSAYFGARKGLLVSRLVEEIKGLDPGRTELVELTRSGCSYLKQLCMDEFDLYREFFDSGEEQLYAYLENLCDYLYDDLRPRILHEPRLTALCEVCTVLQALMVLDVPSLPSPNTSSSSPSDNEEDDNNELTVDFDKPPKKGLGKLHISHLLEMVLQDAQTRLFFKAQSVIQSDIRYYTPKGEDLAYPDKLVAARKPQTGFEIKEKESVSQFFQLPSLDKQETWFPTLRKTIWVLSQLHDFVKPAIFDDIAQEAVSLCRQSFITASDMIRSKDTPSSMLDAQLFLVRHLLILKEMTHNLDFARKDVQPIDLGGVTETLASILNRTTSLLPNALFASLGMPRGDDNLGDAKHGIDHELKQACEDIIFLCSDPIYSSIRLWVDRVHSHTTTQHAHPEQQPLTARESFAQPAAEQLHENFRLAYSRDLRANVARLRLYLEDDRTVGVLVGHVMDRIVDEYAAFREVVWNMYMGALRDVLFSTPTLRENLRAVCEGEVIDSAST</sequence>
<evidence type="ECO:0000256" key="7">
    <source>
        <dbReference type="ARBA" id="ARBA00023136"/>
    </source>
</evidence>
<comment type="similarity">
    <text evidence="2">Belongs to the COG3 family.</text>
</comment>
<feature type="compositionally biased region" description="Low complexity" evidence="9">
    <location>
        <begin position="395"/>
        <end position="406"/>
    </location>
</feature>
<keyword evidence="5" id="KW-0653">Protein transport</keyword>
<dbReference type="InterPro" id="IPR007265">
    <property type="entry name" value="COG_su3"/>
</dbReference>
<dbReference type="GO" id="GO:0017119">
    <property type="term" value="C:Golgi transport complex"/>
    <property type="evidence" value="ECO:0007669"/>
    <property type="project" value="TreeGrafter"/>
</dbReference>
<evidence type="ECO:0000256" key="2">
    <source>
        <dbReference type="ARBA" id="ARBA00009936"/>
    </source>
</evidence>
<reference evidence="12 13" key="1">
    <citation type="submission" date="2014-04" db="EMBL/GenBank/DDBJ databases">
        <authorList>
            <consortium name="DOE Joint Genome Institute"/>
            <person name="Kuo A."/>
            <person name="Tarkka M."/>
            <person name="Buscot F."/>
            <person name="Kohler A."/>
            <person name="Nagy L.G."/>
            <person name="Floudas D."/>
            <person name="Copeland A."/>
            <person name="Barry K.W."/>
            <person name="Cichocki N."/>
            <person name="Veneault-Fourrey C."/>
            <person name="LaButti K."/>
            <person name="Lindquist E.A."/>
            <person name="Lipzen A."/>
            <person name="Lundell T."/>
            <person name="Morin E."/>
            <person name="Murat C."/>
            <person name="Sun H."/>
            <person name="Tunlid A."/>
            <person name="Henrissat B."/>
            <person name="Grigoriev I.V."/>
            <person name="Hibbett D.S."/>
            <person name="Martin F."/>
            <person name="Nordberg H.P."/>
            <person name="Cantor M.N."/>
            <person name="Hua S.X."/>
        </authorList>
    </citation>
    <scope>NUCLEOTIDE SEQUENCE [LARGE SCALE GENOMIC DNA]</scope>
    <source>
        <strain evidence="12 13">F 1598</strain>
    </source>
</reference>
<dbReference type="InParanoid" id="A0A0C3ET43"/>
<dbReference type="EMBL" id="KN833043">
    <property type="protein sequence ID" value="KIM75695.1"/>
    <property type="molecule type" value="Genomic_DNA"/>
</dbReference>
<dbReference type="GO" id="GO:0000139">
    <property type="term" value="C:Golgi membrane"/>
    <property type="evidence" value="ECO:0007669"/>
    <property type="project" value="UniProtKB-SubCell"/>
</dbReference>
<dbReference type="Proteomes" id="UP000054166">
    <property type="component" value="Unassembled WGS sequence"/>
</dbReference>
<dbReference type="InterPro" id="IPR048320">
    <property type="entry name" value="COG3_N"/>
</dbReference>
<dbReference type="GO" id="GO:0007030">
    <property type="term" value="P:Golgi organization"/>
    <property type="evidence" value="ECO:0007669"/>
    <property type="project" value="TreeGrafter"/>
</dbReference>
<evidence type="ECO:0000256" key="9">
    <source>
        <dbReference type="SAM" id="MobiDB-lite"/>
    </source>
</evidence>
<evidence type="ECO:0000256" key="4">
    <source>
        <dbReference type="ARBA" id="ARBA00022448"/>
    </source>
</evidence>
<dbReference type="PANTHER" id="PTHR13302:SF8">
    <property type="entry name" value="CONSERVED OLIGOMERIC GOLGI COMPLEX SUBUNIT 3"/>
    <property type="match status" value="1"/>
</dbReference>
<feature type="region of interest" description="Disordered" evidence="9">
    <location>
        <begin position="395"/>
        <end position="423"/>
    </location>
</feature>
<dbReference type="GO" id="GO:0005801">
    <property type="term" value="C:cis-Golgi network"/>
    <property type="evidence" value="ECO:0007669"/>
    <property type="project" value="InterPro"/>
</dbReference>
<keyword evidence="13" id="KW-1185">Reference proteome</keyword>
<evidence type="ECO:0000256" key="6">
    <source>
        <dbReference type="ARBA" id="ARBA00023034"/>
    </source>
</evidence>
<evidence type="ECO:0000256" key="3">
    <source>
        <dbReference type="ARBA" id="ARBA00020976"/>
    </source>
</evidence>
<dbReference type="OrthoDB" id="296793at2759"/>